<accession>A0ABY5PDY5</accession>
<dbReference type="InterPro" id="IPR036291">
    <property type="entry name" value="NAD(P)-bd_dom_sf"/>
</dbReference>
<evidence type="ECO:0000256" key="4">
    <source>
        <dbReference type="ARBA" id="ARBA00049442"/>
    </source>
</evidence>
<feature type="binding site" evidence="5">
    <location>
        <position position="87"/>
    </location>
    <ligand>
        <name>shikimate</name>
        <dbReference type="ChEBI" id="CHEBI:36208"/>
    </ligand>
</feature>
<dbReference type="PANTHER" id="PTHR21089:SF1">
    <property type="entry name" value="BIFUNCTIONAL 3-DEHYDROQUINATE DEHYDRATASE_SHIKIMATE DEHYDROGENASE, CHLOROPLASTIC"/>
    <property type="match status" value="1"/>
</dbReference>
<dbReference type="SUPFAM" id="SSF51735">
    <property type="entry name" value="NAD(P)-binding Rossmann-fold domains"/>
    <property type="match status" value="1"/>
</dbReference>
<dbReference type="InterPro" id="IPR013708">
    <property type="entry name" value="Shikimate_DH-bd_N"/>
</dbReference>
<sequence length="275" mass="28666">MSEDPVTARYGVLGWPVAHSRSPVMMQAAGLSRYQLLPVPPERFAETVRALAGAGFRGANVTIPHKEAALALADEATEAARAIGAANTLELRPDGTIRASNTDAPGLLAATDGRPRATAVVLGAGGSARAVVWALRSVGAEVSIWNRSAERARQLAVELEATSVDELPESADLLVNCTAVGLNDPSTTFSSLPLRPDDLLGYATVVDLVYRPGGTPLINAAGAEGVATVDGLEILVQQGALSFATWTGRDAPVAAMRRAVRDSTTLHGPDRDTDR</sequence>
<feature type="binding site" evidence="5">
    <location>
        <position position="231"/>
    </location>
    <ligand>
        <name>NADP(+)</name>
        <dbReference type="ChEBI" id="CHEBI:58349"/>
    </ligand>
</feature>
<dbReference type="Gene3D" id="3.40.50.10860">
    <property type="entry name" value="Leucine Dehydrogenase, chain A, domain 1"/>
    <property type="match status" value="1"/>
</dbReference>
<comment type="function">
    <text evidence="5">Involved in the biosynthesis of the chorismate, which leads to the biosynthesis of aromatic amino acids. Catalyzes the reversible NADPH linked reduction of 3-dehydroshikimate (DHSA) to yield shikimate (SA).</text>
</comment>
<feature type="binding site" evidence="5">
    <location>
        <position position="103"/>
    </location>
    <ligand>
        <name>shikimate</name>
        <dbReference type="ChEBI" id="CHEBI:36208"/>
    </ligand>
</feature>
<evidence type="ECO:0000256" key="1">
    <source>
        <dbReference type="ARBA" id="ARBA00004871"/>
    </source>
</evidence>
<organism evidence="9 10">
    <name type="scientific">Svornostia abyssi</name>
    <dbReference type="NCBI Taxonomy" id="2898438"/>
    <lineage>
        <taxon>Bacteria</taxon>
        <taxon>Bacillati</taxon>
        <taxon>Actinomycetota</taxon>
        <taxon>Thermoleophilia</taxon>
        <taxon>Solirubrobacterales</taxon>
        <taxon>Baekduiaceae</taxon>
        <taxon>Svornostia</taxon>
    </lineage>
</organism>
<dbReference type="HAMAP" id="MF_00222">
    <property type="entry name" value="Shikimate_DH_AroE"/>
    <property type="match status" value="1"/>
</dbReference>
<evidence type="ECO:0000256" key="3">
    <source>
        <dbReference type="ARBA" id="ARBA00023141"/>
    </source>
</evidence>
<feature type="binding site" evidence="5">
    <location>
        <begin position="20"/>
        <end position="22"/>
    </location>
    <ligand>
        <name>shikimate</name>
        <dbReference type="ChEBI" id="CHEBI:36208"/>
    </ligand>
</feature>
<feature type="binding site" evidence="5">
    <location>
        <begin position="123"/>
        <end position="127"/>
    </location>
    <ligand>
        <name>NADP(+)</name>
        <dbReference type="ChEBI" id="CHEBI:58349"/>
    </ligand>
</feature>
<keyword evidence="5" id="KW-0028">Amino-acid biosynthesis</keyword>
<evidence type="ECO:0000313" key="9">
    <source>
        <dbReference type="EMBL" id="UUY02660.1"/>
    </source>
</evidence>
<evidence type="ECO:0000259" key="8">
    <source>
        <dbReference type="Pfam" id="PF18317"/>
    </source>
</evidence>
<gene>
    <name evidence="5" type="primary">aroE</name>
    <name evidence="9" type="ORF">LRS13_18480</name>
</gene>
<keyword evidence="10" id="KW-1185">Reference proteome</keyword>
<dbReference type="Pfam" id="PF18317">
    <property type="entry name" value="SDH_C"/>
    <property type="match status" value="1"/>
</dbReference>
<keyword evidence="5" id="KW-0560">Oxidoreductase</keyword>
<dbReference type="CDD" id="cd01065">
    <property type="entry name" value="NAD_bind_Shikimate_DH"/>
    <property type="match status" value="1"/>
</dbReference>
<dbReference type="Pfam" id="PF08501">
    <property type="entry name" value="Shikimate_dh_N"/>
    <property type="match status" value="1"/>
</dbReference>
<feature type="active site" description="Proton acceptor" evidence="5">
    <location>
        <position position="66"/>
    </location>
</feature>
<feature type="binding site" evidence="5">
    <location>
        <position position="208"/>
    </location>
    <ligand>
        <name>NADP(+)</name>
        <dbReference type="ChEBI" id="CHEBI:58349"/>
    </ligand>
</feature>
<name>A0ABY5PDY5_9ACTN</name>
<keyword evidence="5" id="KW-0521">NADP</keyword>
<dbReference type="EMBL" id="CP088295">
    <property type="protein sequence ID" value="UUY02660.1"/>
    <property type="molecule type" value="Genomic_DNA"/>
</dbReference>
<proteinExistence type="inferred from homology"/>
<feature type="domain" description="Shikimate dehydrogenase substrate binding N-terminal" evidence="7">
    <location>
        <begin position="12"/>
        <end position="89"/>
    </location>
</feature>
<dbReference type="InterPro" id="IPR006151">
    <property type="entry name" value="Shikm_DH/Glu-tRNA_Rdtase"/>
</dbReference>
<reference evidence="10" key="1">
    <citation type="submission" date="2021-11" db="EMBL/GenBank/DDBJ databases">
        <title>Cultivation dependent microbiological survey of springs from the worlds oldest radium mine currently devoted to the extraction of radon-saturated water.</title>
        <authorList>
            <person name="Kapinusova G."/>
            <person name="Smrhova T."/>
            <person name="Strejcek M."/>
            <person name="Suman J."/>
            <person name="Jani K."/>
            <person name="Pajer P."/>
            <person name="Uhlik O."/>
        </authorList>
    </citation>
    <scope>NUCLEOTIDE SEQUENCE [LARGE SCALE GENOMIC DNA]</scope>
    <source>
        <strain evidence="10">J379</strain>
    </source>
</reference>
<comment type="similarity">
    <text evidence="5">Belongs to the shikimate dehydrogenase family.</text>
</comment>
<dbReference type="InterPro" id="IPR046346">
    <property type="entry name" value="Aminoacid_DH-like_N_sf"/>
</dbReference>
<comment type="catalytic activity">
    <reaction evidence="4 5">
        <text>shikimate + NADP(+) = 3-dehydroshikimate + NADPH + H(+)</text>
        <dbReference type="Rhea" id="RHEA:17737"/>
        <dbReference type="ChEBI" id="CHEBI:15378"/>
        <dbReference type="ChEBI" id="CHEBI:16630"/>
        <dbReference type="ChEBI" id="CHEBI:36208"/>
        <dbReference type="ChEBI" id="CHEBI:57783"/>
        <dbReference type="ChEBI" id="CHEBI:58349"/>
        <dbReference type="EC" id="1.1.1.25"/>
    </reaction>
</comment>
<feature type="domain" description="Quinate/shikimate 5-dehydrogenase/glutamyl-tRNA reductase" evidence="6">
    <location>
        <begin position="116"/>
        <end position="177"/>
    </location>
</feature>
<feature type="binding site" evidence="5">
    <location>
        <position position="238"/>
    </location>
    <ligand>
        <name>shikimate</name>
        <dbReference type="ChEBI" id="CHEBI:36208"/>
    </ligand>
</feature>
<evidence type="ECO:0000259" key="7">
    <source>
        <dbReference type="Pfam" id="PF08501"/>
    </source>
</evidence>
<dbReference type="InterPro" id="IPR022893">
    <property type="entry name" value="Shikimate_DH_fam"/>
</dbReference>
<feature type="binding site" evidence="5">
    <location>
        <position position="78"/>
    </location>
    <ligand>
        <name>NADP(+)</name>
        <dbReference type="ChEBI" id="CHEBI:58349"/>
    </ligand>
</feature>
<feature type="binding site" evidence="5">
    <location>
        <position position="62"/>
    </location>
    <ligand>
        <name>shikimate</name>
        <dbReference type="ChEBI" id="CHEBI:36208"/>
    </ligand>
</feature>
<feature type="domain" description="SDH C-terminal" evidence="8">
    <location>
        <begin position="231"/>
        <end position="261"/>
    </location>
</feature>
<comment type="subunit">
    <text evidence="5">Homodimer.</text>
</comment>
<evidence type="ECO:0000256" key="5">
    <source>
        <dbReference type="HAMAP-Rule" id="MF_00222"/>
    </source>
</evidence>
<dbReference type="SUPFAM" id="SSF53223">
    <property type="entry name" value="Aminoacid dehydrogenase-like, N-terminal domain"/>
    <property type="match status" value="1"/>
</dbReference>
<comment type="pathway">
    <text evidence="1 5">Metabolic intermediate biosynthesis; chorismate biosynthesis; chorismate from D-erythrose 4-phosphate and phosphoenolpyruvate: step 4/7.</text>
</comment>
<dbReference type="InterPro" id="IPR041121">
    <property type="entry name" value="SDH_C"/>
</dbReference>
<keyword evidence="3 5" id="KW-0057">Aromatic amino acid biosynthesis</keyword>
<dbReference type="PANTHER" id="PTHR21089">
    <property type="entry name" value="SHIKIMATE DEHYDROGENASE"/>
    <property type="match status" value="1"/>
</dbReference>
<dbReference type="RefSeq" id="WP_353863183.1">
    <property type="nucleotide sequence ID" value="NZ_CP088295.1"/>
</dbReference>
<feature type="binding site" evidence="5">
    <location>
        <position position="210"/>
    </location>
    <ligand>
        <name>shikimate</name>
        <dbReference type="ChEBI" id="CHEBI:36208"/>
    </ligand>
</feature>
<comment type="caution">
    <text evidence="5">Lacks conserved residue(s) required for the propagation of feature annotation.</text>
</comment>
<dbReference type="EC" id="1.1.1.25" evidence="2 5"/>
<evidence type="ECO:0000313" key="10">
    <source>
        <dbReference type="Proteomes" id="UP001058860"/>
    </source>
</evidence>
<evidence type="ECO:0000256" key="2">
    <source>
        <dbReference type="ARBA" id="ARBA00012962"/>
    </source>
</evidence>
<protein>
    <recommendedName>
        <fullName evidence="2 5">Shikimate dehydrogenase (NADP(+))</fullName>
        <shortName evidence="5">SDH</shortName>
        <ecNumber evidence="2 5">1.1.1.25</ecNumber>
    </recommendedName>
</protein>
<evidence type="ECO:0000259" key="6">
    <source>
        <dbReference type="Pfam" id="PF01488"/>
    </source>
</evidence>
<dbReference type="Pfam" id="PF01488">
    <property type="entry name" value="Shikimate_DH"/>
    <property type="match status" value="1"/>
</dbReference>
<dbReference type="Gene3D" id="3.40.50.720">
    <property type="entry name" value="NAD(P)-binding Rossmann-like Domain"/>
    <property type="match status" value="1"/>
</dbReference>
<dbReference type="Proteomes" id="UP001058860">
    <property type="component" value="Chromosome"/>
</dbReference>